<feature type="transmembrane region" description="Helical" evidence="8">
    <location>
        <begin position="226"/>
        <end position="250"/>
    </location>
</feature>
<feature type="signal peptide" evidence="9">
    <location>
        <begin position="1"/>
        <end position="23"/>
    </location>
</feature>
<dbReference type="InterPro" id="IPR006593">
    <property type="entry name" value="Cyt_b561/ferric_Rdtase_TM"/>
</dbReference>
<dbReference type="CDD" id="cd09630">
    <property type="entry name" value="CDH_like_cytochrome"/>
    <property type="match status" value="1"/>
</dbReference>
<dbReference type="GO" id="GO:0016020">
    <property type="term" value="C:membrane"/>
    <property type="evidence" value="ECO:0007669"/>
    <property type="project" value="UniProtKB-SubCell"/>
</dbReference>
<dbReference type="SMART" id="SM00664">
    <property type="entry name" value="DoH"/>
    <property type="match status" value="1"/>
</dbReference>
<dbReference type="Pfam" id="PF16010">
    <property type="entry name" value="CDH-cyt"/>
    <property type="match status" value="1"/>
</dbReference>
<comment type="subcellular location">
    <subcellularLocation>
        <location evidence="1">Membrane</location>
    </subcellularLocation>
</comment>
<name>A0A0B7JW48_BIOOC</name>
<accession>A0A0B7JW48</accession>
<feature type="region of interest" description="Disordered" evidence="7">
    <location>
        <begin position="187"/>
        <end position="217"/>
    </location>
</feature>
<dbReference type="EMBL" id="CDPU01000006">
    <property type="protein sequence ID" value="CEO46875.1"/>
    <property type="molecule type" value="Genomic_DNA"/>
</dbReference>
<sequence length="491" mass="52660">MKSTFYKATFGLAAALYATLTSADVTSRQVGDSNDIQFQWGVPESSASSSSGAFYVQLSAPVTYQWVGLGIGSRMAGSHILLMYQDGNGNITLSNRQADGHSMPTTTTDGQLELLSGTGVQDGRMVANVRASDLNLQLGGQNSWIAAWKTGSSLDSTNTAAQISRHDGHSQFSINFAQASISSDANPFENSNGTVNNPSSGGNNNGDSSSDGDDDSSSGSNMNTIILAHGIIMTIVFVAMYPIGSMLMPLVGKWYIHGAWQFVAYLMMWAGFGLGYVYAERNGYFFNQTHTRMGTIVVALLGLQPLFGWFHHSQYAKHQSRGIISHVHIWYGRALIIVGIVNGGLGLQLTGNTSGRYMIAYSVVAAVVFAAYIGSIGFGFLKRRRQDGGAEGRPGSALSTAAMNLNSRRARSVVAAVARRNVPVQQMRGFIAPTVSRRADFVQELYLKELKAYKPTPVKDSDAVGQVQTFSTPATPQSPEETDLAGSLQDH</sequence>
<dbReference type="Pfam" id="PF10348">
    <property type="entry name" value="DUF2427"/>
    <property type="match status" value="1"/>
</dbReference>
<feature type="domain" description="DOMON" evidence="10">
    <location>
        <begin position="34"/>
        <end position="151"/>
    </location>
</feature>
<feature type="compositionally biased region" description="Polar residues" evidence="7">
    <location>
        <begin position="466"/>
        <end position="479"/>
    </location>
</feature>
<keyword evidence="2" id="KW-0813">Transport</keyword>
<keyword evidence="6 8" id="KW-0472">Membrane</keyword>
<evidence type="ECO:0000256" key="6">
    <source>
        <dbReference type="ARBA" id="ARBA00023136"/>
    </source>
</evidence>
<evidence type="ECO:0000256" key="3">
    <source>
        <dbReference type="ARBA" id="ARBA00022692"/>
    </source>
</evidence>
<evidence type="ECO:0000256" key="2">
    <source>
        <dbReference type="ARBA" id="ARBA00022448"/>
    </source>
</evidence>
<dbReference type="InterPro" id="IPR015920">
    <property type="entry name" value="Cellobiose_DH-like_cyt"/>
</dbReference>
<keyword evidence="5 8" id="KW-1133">Transmembrane helix</keyword>
<dbReference type="InterPro" id="IPR019711">
    <property type="entry name" value="ATP_synth_F0_suH"/>
</dbReference>
<evidence type="ECO:0000256" key="1">
    <source>
        <dbReference type="ARBA" id="ARBA00004370"/>
    </source>
</evidence>
<keyword evidence="4" id="KW-0249">Electron transport</keyword>
<evidence type="ECO:0000256" key="8">
    <source>
        <dbReference type="SAM" id="Phobius"/>
    </source>
</evidence>
<dbReference type="SMART" id="SM00665">
    <property type="entry name" value="B561"/>
    <property type="match status" value="1"/>
</dbReference>
<gene>
    <name evidence="11" type="ORF">BN869_000002930_1</name>
</gene>
<feature type="transmembrane region" description="Helical" evidence="8">
    <location>
        <begin position="359"/>
        <end position="381"/>
    </location>
</feature>
<dbReference type="InterPro" id="IPR005018">
    <property type="entry name" value="DOMON_domain"/>
</dbReference>
<dbReference type="Gene3D" id="2.60.40.1210">
    <property type="entry name" value="Cellobiose dehydrogenase, cytochrome domain"/>
    <property type="match status" value="1"/>
</dbReference>
<dbReference type="InterPro" id="IPR018825">
    <property type="entry name" value="DUF2427"/>
</dbReference>
<dbReference type="CDD" id="cd08760">
    <property type="entry name" value="Cyt_b561_FRRS1_like"/>
    <property type="match status" value="1"/>
</dbReference>
<dbReference type="PANTHER" id="PTHR47797:SF4">
    <property type="entry name" value="DOMON DOMAIN-CONTAINING PROTEIN"/>
    <property type="match status" value="1"/>
</dbReference>
<evidence type="ECO:0000256" key="9">
    <source>
        <dbReference type="SAM" id="SignalP"/>
    </source>
</evidence>
<dbReference type="PROSITE" id="PS50836">
    <property type="entry name" value="DOMON"/>
    <property type="match status" value="1"/>
</dbReference>
<feature type="compositionally biased region" description="Low complexity" evidence="7">
    <location>
        <begin position="190"/>
        <end position="209"/>
    </location>
</feature>
<organism evidence="11">
    <name type="scientific">Bionectria ochroleuca</name>
    <name type="common">Gliocladium roseum</name>
    <dbReference type="NCBI Taxonomy" id="29856"/>
    <lineage>
        <taxon>Eukaryota</taxon>
        <taxon>Fungi</taxon>
        <taxon>Dikarya</taxon>
        <taxon>Ascomycota</taxon>
        <taxon>Pezizomycotina</taxon>
        <taxon>Sordariomycetes</taxon>
        <taxon>Hypocreomycetidae</taxon>
        <taxon>Hypocreales</taxon>
        <taxon>Bionectriaceae</taxon>
        <taxon>Clonostachys</taxon>
    </lineage>
</organism>
<reference evidence="11" key="1">
    <citation type="submission" date="2015-01" db="EMBL/GenBank/DDBJ databases">
        <authorList>
            <person name="Durling Mikael"/>
        </authorList>
    </citation>
    <scope>NUCLEOTIDE SEQUENCE</scope>
</reference>
<feature type="transmembrane region" description="Helical" evidence="8">
    <location>
        <begin position="262"/>
        <end position="279"/>
    </location>
</feature>
<proteinExistence type="predicted"/>
<dbReference type="PANTHER" id="PTHR47797">
    <property type="entry name" value="DEHYDROGENASE, PUTATIVE (AFU_ORTHOLOGUE AFUA_8G05805)-RELATED"/>
    <property type="match status" value="1"/>
</dbReference>
<dbReference type="Pfam" id="PF10775">
    <property type="entry name" value="ATP_sub_h"/>
    <property type="match status" value="1"/>
</dbReference>
<evidence type="ECO:0000259" key="10">
    <source>
        <dbReference type="PROSITE" id="PS50836"/>
    </source>
</evidence>
<evidence type="ECO:0000256" key="7">
    <source>
        <dbReference type="SAM" id="MobiDB-lite"/>
    </source>
</evidence>
<feature type="region of interest" description="Disordered" evidence="7">
    <location>
        <begin position="458"/>
        <end position="491"/>
    </location>
</feature>
<evidence type="ECO:0000313" key="11">
    <source>
        <dbReference type="EMBL" id="CEO46875.1"/>
    </source>
</evidence>
<keyword evidence="9" id="KW-0732">Signal</keyword>
<evidence type="ECO:0000256" key="5">
    <source>
        <dbReference type="ARBA" id="ARBA00022989"/>
    </source>
</evidence>
<dbReference type="AlphaFoldDB" id="A0A0B7JW48"/>
<feature type="transmembrane region" description="Helical" evidence="8">
    <location>
        <begin position="330"/>
        <end position="347"/>
    </location>
</feature>
<feature type="chain" id="PRO_5002117733" description="DOMON domain-containing protein" evidence="9">
    <location>
        <begin position="24"/>
        <end position="491"/>
    </location>
</feature>
<keyword evidence="3 8" id="KW-0812">Transmembrane</keyword>
<dbReference type="GO" id="GO:0015986">
    <property type="term" value="P:proton motive force-driven ATP synthesis"/>
    <property type="evidence" value="ECO:0007669"/>
    <property type="project" value="InterPro"/>
</dbReference>
<dbReference type="SUPFAM" id="SSF49344">
    <property type="entry name" value="CBD9-like"/>
    <property type="match status" value="1"/>
</dbReference>
<protein>
    <recommendedName>
        <fullName evidence="10">DOMON domain-containing protein</fullName>
    </recommendedName>
</protein>
<evidence type="ECO:0000256" key="4">
    <source>
        <dbReference type="ARBA" id="ARBA00022982"/>
    </source>
</evidence>